<comment type="caution">
    <text evidence="1">The sequence shown here is derived from an EMBL/GenBank/DDBJ whole genome shotgun (WGS) entry which is preliminary data.</text>
</comment>
<gene>
    <name evidence="1" type="ORF">P9847_11535</name>
</gene>
<sequence>MDIVLSYNNMAEVLTLPFLPAELTLPGVQMANEEMELSNGYKGVGKLNLIGLRGLQELTIESFFATKYYPFAKKQKDGWECVNLINKWSGTRRPIRVIITTSKHLEVLNMACLIESFIYGVDRAGDIPYTLQLKEFPMPVVK</sequence>
<keyword evidence="2" id="KW-1185">Reference proteome</keyword>
<protein>
    <recommendedName>
        <fullName evidence="3">Phage portal protein</fullName>
    </recommendedName>
</protein>
<evidence type="ECO:0000313" key="1">
    <source>
        <dbReference type="EMBL" id="MED5017934.1"/>
    </source>
</evidence>
<reference evidence="1 2" key="1">
    <citation type="submission" date="2023-03" db="EMBL/GenBank/DDBJ databases">
        <title>Bacillus Genome Sequencing.</title>
        <authorList>
            <person name="Dunlap C."/>
        </authorList>
    </citation>
    <scope>NUCLEOTIDE SEQUENCE [LARGE SCALE GENOMIC DNA]</scope>
    <source>
        <strain evidence="1 2">NRS-52</strain>
    </source>
</reference>
<dbReference type="RefSeq" id="WP_328277928.1">
    <property type="nucleotide sequence ID" value="NZ_JARTLD010000028.1"/>
</dbReference>
<organism evidence="1 2">
    <name type="scientific">Paenibacillus chibensis</name>
    <dbReference type="NCBI Taxonomy" id="59846"/>
    <lineage>
        <taxon>Bacteria</taxon>
        <taxon>Bacillati</taxon>
        <taxon>Bacillota</taxon>
        <taxon>Bacilli</taxon>
        <taxon>Bacillales</taxon>
        <taxon>Paenibacillaceae</taxon>
        <taxon>Paenibacillus</taxon>
    </lineage>
</organism>
<proteinExistence type="predicted"/>
<accession>A0ABU6PSS9</accession>
<name>A0ABU6PSS9_9BACL</name>
<dbReference type="EMBL" id="JARTLD010000028">
    <property type="protein sequence ID" value="MED5017934.1"/>
    <property type="molecule type" value="Genomic_DNA"/>
</dbReference>
<dbReference type="Proteomes" id="UP001343257">
    <property type="component" value="Unassembled WGS sequence"/>
</dbReference>
<evidence type="ECO:0000313" key="2">
    <source>
        <dbReference type="Proteomes" id="UP001343257"/>
    </source>
</evidence>
<evidence type="ECO:0008006" key="3">
    <source>
        <dbReference type="Google" id="ProtNLM"/>
    </source>
</evidence>